<keyword evidence="1" id="KW-0472">Membrane</keyword>
<protein>
    <submittedName>
        <fullName evidence="2">Uncharacterized protein</fullName>
    </submittedName>
</protein>
<keyword evidence="1" id="KW-1133">Transmembrane helix</keyword>
<name>A0A5D2DZX0_GOSDA</name>
<proteinExistence type="predicted"/>
<feature type="transmembrane region" description="Helical" evidence="1">
    <location>
        <begin position="12"/>
        <end position="31"/>
    </location>
</feature>
<organism evidence="2 3">
    <name type="scientific">Gossypium darwinii</name>
    <name type="common">Darwin's cotton</name>
    <name type="synonym">Gossypium barbadense var. darwinii</name>
    <dbReference type="NCBI Taxonomy" id="34276"/>
    <lineage>
        <taxon>Eukaryota</taxon>
        <taxon>Viridiplantae</taxon>
        <taxon>Streptophyta</taxon>
        <taxon>Embryophyta</taxon>
        <taxon>Tracheophyta</taxon>
        <taxon>Spermatophyta</taxon>
        <taxon>Magnoliopsida</taxon>
        <taxon>eudicotyledons</taxon>
        <taxon>Gunneridae</taxon>
        <taxon>Pentapetalae</taxon>
        <taxon>rosids</taxon>
        <taxon>malvids</taxon>
        <taxon>Malvales</taxon>
        <taxon>Malvaceae</taxon>
        <taxon>Malvoideae</taxon>
        <taxon>Gossypium</taxon>
    </lineage>
</organism>
<evidence type="ECO:0000313" key="2">
    <source>
        <dbReference type="EMBL" id="TYG86734.1"/>
    </source>
</evidence>
<dbReference type="EMBL" id="CM017700">
    <property type="protein sequence ID" value="TYG86734.1"/>
    <property type="molecule type" value="Genomic_DNA"/>
</dbReference>
<reference evidence="2 3" key="1">
    <citation type="submission" date="2019-06" db="EMBL/GenBank/DDBJ databases">
        <title>WGS assembly of Gossypium darwinii.</title>
        <authorList>
            <person name="Chen Z.J."/>
            <person name="Sreedasyam A."/>
            <person name="Ando A."/>
            <person name="Song Q."/>
            <person name="De L."/>
            <person name="Hulse-Kemp A."/>
            <person name="Ding M."/>
            <person name="Ye W."/>
            <person name="Kirkbride R."/>
            <person name="Jenkins J."/>
            <person name="Plott C."/>
            <person name="Lovell J."/>
            <person name="Lin Y.-M."/>
            <person name="Vaughn R."/>
            <person name="Liu B."/>
            <person name="Li W."/>
            <person name="Simpson S."/>
            <person name="Scheffler B."/>
            <person name="Saski C."/>
            <person name="Grover C."/>
            <person name="Hu G."/>
            <person name="Conover J."/>
            <person name="Carlson J."/>
            <person name="Shu S."/>
            <person name="Boston L."/>
            <person name="Williams M."/>
            <person name="Peterson D."/>
            <person name="Mcgee K."/>
            <person name="Jones D."/>
            <person name="Wendel J."/>
            <person name="Stelly D."/>
            <person name="Grimwood J."/>
            <person name="Schmutz J."/>
        </authorList>
    </citation>
    <scope>NUCLEOTIDE SEQUENCE [LARGE SCALE GENOMIC DNA]</scope>
    <source>
        <strain evidence="2">1808015.09</strain>
    </source>
</reference>
<sequence length="68" mass="7908">MIMKMNQFHQTSNILTVYGFIACIVQGLYYMRCSDMVFTRFREVKRGGLEAEILRRASFLGISTNRHG</sequence>
<gene>
    <name evidence="2" type="ORF">ES288_A13G156800v1</name>
</gene>
<dbReference type="AlphaFoldDB" id="A0A5D2DZX0"/>
<evidence type="ECO:0000256" key="1">
    <source>
        <dbReference type="SAM" id="Phobius"/>
    </source>
</evidence>
<keyword evidence="1" id="KW-0812">Transmembrane</keyword>
<dbReference type="PROSITE" id="PS51257">
    <property type="entry name" value="PROKAR_LIPOPROTEIN"/>
    <property type="match status" value="1"/>
</dbReference>
<dbReference type="Proteomes" id="UP000323506">
    <property type="component" value="Chromosome A13"/>
</dbReference>
<keyword evidence="3" id="KW-1185">Reference proteome</keyword>
<accession>A0A5D2DZX0</accession>
<evidence type="ECO:0000313" key="3">
    <source>
        <dbReference type="Proteomes" id="UP000323506"/>
    </source>
</evidence>